<keyword evidence="1" id="KW-0812">Transmembrane</keyword>
<name>A0A365YAQ2_9MICC</name>
<accession>A0A365YAQ2</accession>
<feature type="transmembrane region" description="Helical" evidence="1">
    <location>
        <begin position="24"/>
        <end position="47"/>
    </location>
</feature>
<keyword evidence="1" id="KW-0472">Membrane</keyword>
<sequence length="139" mass="14593">MRNRTGRRTGSAGRLGQDGERGSAVAEFVMITTLLIVLAFSIMQLALALHVRNTLTDAAANGAHYGALANRSPADAAGRTRTLITESLYAGFARDVSVSTTAIGGTQLVTVTVNTRVPLIGFLPNGWELSVSSDAVRYG</sequence>
<dbReference type="EMBL" id="POAF01000008">
    <property type="protein sequence ID" value="RBL99399.1"/>
    <property type="molecule type" value="Genomic_DNA"/>
</dbReference>
<evidence type="ECO:0000313" key="3">
    <source>
        <dbReference type="EMBL" id="RBL99399.1"/>
    </source>
</evidence>
<protein>
    <submittedName>
        <fullName evidence="3">Pilus assembly protein TadE</fullName>
    </submittedName>
</protein>
<dbReference type="InterPro" id="IPR012495">
    <property type="entry name" value="TadE-like_dom"/>
</dbReference>
<evidence type="ECO:0000313" key="4">
    <source>
        <dbReference type="Proteomes" id="UP000252167"/>
    </source>
</evidence>
<keyword evidence="1" id="KW-1133">Transmembrane helix</keyword>
<evidence type="ECO:0000256" key="1">
    <source>
        <dbReference type="SAM" id="Phobius"/>
    </source>
</evidence>
<gene>
    <name evidence="3" type="ORF">C1H84_15575</name>
</gene>
<organism evidence="3 4">
    <name type="scientific">Glutamicibacter soli</name>
    <dbReference type="NCBI Taxonomy" id="453836"/>
    <lineage>
        <taxon>Bacteria</taxon>
        <taxon>Bacillati</taxon>
        <taxon>Actinomycetota</taxon>
        <taxon>Actinomycetes</taxon>
        <taxon>Micrococcales</taxon>
        <taxon>Micrococcaceae</taxon>
        <taxon>Glutamicibacter</taxon>
    </lineage>
</organism>
<comment type="caution">
    <text evidence="3">The sequence shown here is derived from an EMBL/GenBank/DDBJ whole genome shotgun (WGS) entry which is preliminary data.</text>
</comment>
<dbReference type="Proteomes" id="UP000252167">
    <property type="component" value="Unassembled WGS sequence"/>
</dbReference>
<keyword evidence="4" id="KW-1185">Reference proteome</keyword>
<dbReference type="Pfam" id="PF07811">
    <property type="entry name" value="TadE"/>
    <property type="match status" value="1"/>
</dbReference>
<dbReference type="RefSeq" id="WP_113607922.1">
    <property type="nucleotide sequence ID" value="NZ_POAF01000008.1"/>
</dbReference>
<dbReference type="AlphaFoldDB" id="A0A365YAQ2"/>
<proteinExistence type="predicted"/>
<evidence type="ECO:0000259" key="2">
    <source>
        <dbReference type="Pfam" id="PF07811"/>
    </source>
</evidence>
<reference evidence="3 4" key="1">
    <citation type="submission" date="2018-01" db="EMBL/GenBank/DDBJ databases">
        <title>Glutamicibacter soli strain NHPC-3 Whole genome sequence and assembly.</title>
        <authorList>
            <person name="Choudhury P."/>
            <person name="Gupta D."/>
            <person name="Sengupta K."/>
            <person name="Jawed A."/>
            <person name="Sultana N."/>
            <person name="Saha P."/>
        </authorList>
    </citation>
    <scope>NUCLEOTIDE SEQUENCE [LARGE SCALE GENOMIC DNA]</scope>
    <source>
        <strain evidence="3 4">NHPC-3</strain>
    </source>
</reference>
<feature type="domain" description="TadE-like" evidence="2">
    <location>
        <begin position="22"/>
        <end position="63"/>
    </location>
</feature>